<reference evidence="2" key="1">
    <citation type="submission" date="2020-03" db="EMBL/GenBank/DDBJ databases">
        <title>Five strains of Vibrio campbellii isolated from Mariana Trench.</title>
        <authorList>
            <person name="Liang J."/>
            <person name="Zhang X.-H."/>
        </authorList>
    </citation>
    <scope>NUCLEOTIDE SEQUENCE</scope>
    <source>
        <strain evidence="2">LJC014</strain>
        <plasmid evidence="2">unnamed1</plasmid>
    </source>
</reference>
<organism evidence="2 3">
    <name type="scientific">Vibrio campbellii</name>
    <dbReference type="NCBI Taxonomy" id="680"/>
    <lineage>
        <taxon>Bacteria</taxon>
        <taxon>Pseudomonadati</taxon>
        <taxon>Pseudomonadota</taxon>
        <taxon>Gammaproteobacteria</taxon>
        <taxon>Vibrionales</taxon>
        <taxon>Vibrionaceae</taxon>
        <taxon>Vibrio</taxon>
    </lineage>
</organism>
<evidence type="ECO:0000259" key="1">
    <source>
        <dbReference type="Pfam" id="PF16130"/>
    </source>
</evidence>
<dbReference type="RefSeq" id="WP_005532910.1">
    <property type="nucleotide sequence ID" value="NZ_CP050469.1"/>
</dbReference>
<feature type="domain" description="DUF4842" evidence="1">
    <location>
        <begin position="10"/>
        <end position="56"/>
    </location>
</feature>
<evidence type="ECO:0000313" key="3">
    <source>
        <dbReference type="Proteomes" id="UP001058687"/>
    </source>
</evidence>
<dbReference type="InterPro" id="IPR032295">
    <property type="entry name" value="DUF4842"/>
</dbReference>
<accession>A0AAE9SQL0</accession>
<gene>
    <name evidence="2" type="ORF">HB761_24755</name>
</gene>
<dbReference type="NCBIfam" id="TIGR04456">
    <property type="entry name" value="LruC_dom"/>
    <property type="match status" value="1"/>
</dbReference>
<name>A0AAE9SQL0_9VIBR</name>
<dbReference type="Proteomes" id="UP001058687">
    <property type="component" value="Plasmid unnamed1"/>
</dbReference>
<proteinExistence type="predicted"/>
<evidence type="ECO:0000313" key="2">
    <source>
        <dbReference type="EMBL" id="UTZ29873.1"/>
    </source>
</evidence>
<protein>
    <submittedName>
        <fullName evidence="2">LruC domain-containing protein</fullName>
    </submittedName>
</protein>
<dbReference type="AlphaFoldDB" id="A0AAE9SQL0"/>
<geneLocation type="plasmid" evidence="2 3">
    <name>unnamed1</name>
</geneLocation>
<keyword evidence="2" id="KW-0614">Plasmid</keyword>
<dbReference type="EMBL" id="CP050469">
    <property type="protein sequence ID" value="UTZ29873.1"/>
    <property type="molecule type" value="Genomic_DNA"/>
</dbReference>
<dbReference type="Pfam" id="PF16130">
    <property type="entry name" value="DUF4842"/>
    <property type="match status" value="1"/>
</dbReference>
<dbReference type="InterPro" id="IPR031025">
    <property type="entry name" value="LruC_dom"/>
</dbReference>
<sequence>MLYSEQTEDNGSSCEFYRTENGCKEAENFTFELHIETTSGADTSGLMVMPYDPFIMGL</sequence>